<name>M0M5R8_9EURY</name>
<evidence type="ECO:0000256" key="1">
    <source>
        <dbReference type="SAM" id="MobiDB-lite"/>
    </source>
</evidence>
<comment type="caution">
    <text evidence="3">The sequence shown here is derived from an EMBL/GenBank/DDBJ whole genome shotgun (WGS) entry which is preliminary data.</text>
</comment>
<evidence type="ECO:0000259" key="2">
    <source>
        <dbReference type="PROSITE" id="PS51352"/>
    </source>
</evidence>
<dbReference type="PANTHER" id="PTHR43640:SF1">
    <property type="entry name" value="THIOREDOXIN-DEPENDENT PEROXIREDOXIN"/>
    <property type="match status" value="1"/>
</dbReference>
<reference evidence="3 4" key="1">
    <citation type="journal article" date="2014" name="PLoS Genet.">
        <title>Phylogenetically driven sequencing of extremely halophilic archaea reveals strategies for static and dynamic osmo-response.</title>
        <authorList>
            <person name="Becker E.A."/>
            <person name="Seitzer P.M."/>
            <person name="Tritt A."/>
            <person name="Larsen D."/>
            <person name="Krusor M."/>
            <person name="Yao A.I."/>
            <person name="Wu D."/>
            <person name="Madern D."/>
            <person name="Eisen J.A."/>
            <person name="Darling A.E."/>
            <person name="Facciotti M.T."/>
        </authorList>
    </citation>
    <scope>NUCLEOTIDE SEQUENCE [LARGE SCALE GENOMIC DNA]</scope>
    <source>
        <strain evidence="3 4">100A6</strain>
    </source>
</reference>
<dbReference type="PANTHER" id="PTHR43640">
    <property type="entry name" value="OS07G0260300 PROTEIN"/>
    <property type="match status" value="1"/>
</dbReference>
<protein>
    <submittedName>
        <fullName evidence="3">Thiol-disulfide isomerase/thioredoxin</fullName>
    </submittedName>
</protein>
<keyword evidence="4" id="KW-1185">Reference proteome</keyword>
<keyword evidence="3" id="KW-0413">Isomerase</keyword>
<dbReference type="InterPro" id="IPR036249">
    <property type="entry name" value="Thioredoxin-like_sf"/>
</dbReference>
<dbReference type="PATRIC" id="fig|1132509.6.peg.1241"/>
<dbReference type="CDD" id="cd02969">
    <property type="entry name" value="PRX_like1"/>
    <property type="match status" value="1"/>
</dbReference>
<evidence type="ECO:0000313" key="4">
    <source>
        <dbReference type="Proteomes" id="UP000011566"/>
    </source>
</evidence>
<dbReference type="InterPro" id="IPR047262">
    <property type="entry name" value="PRX-like1"/>
</dbReference>
<dbReference type="SUPFAM" id="SSF52833">
    <property type="entry name" value="Thioredoxin-like"/>
    <property type="match status" value="1"/>
</dbReference>
<feature type="region of interest" description="Disordered" evidence="1">
    <location>
        <begin position="1"/>
        <end position="24"/>
    </location>
</feature>
<evidence type="ECO:0000313" key="3">
    <source>
        <dbReference type="EMBL" id="EMA39964.1"/>
    </source>
</evidence>
<dbReference type="PROSITE" id="PS51352">
    <property type="entry name" value="THIOREDOXIN_2"/>
    <property type="match status" value="1"/>
</dbReference>
<dbReference type="InterPro" id="IPR013766">
    <property type="entry name" value="Thioredoxin_domain"/>
</dbReference>
<dbReference type="AlphaFoldDB" id="M0M5R8"/>
<dbReference type="RefSeq" id="WP_007691648.1">
    <property type="nucleotide sequence ID" value="NZ_AJRK01000086.1"/>
</dbReference>
<dbReference type="Gene3D" id="3.40.30.10">
    <property type="entry name" value="Glutaredoxin"/>
    <property type="match status" value="1"/>
</dbReference>
<feature type="domain" description="Thioredoxin" evidence="2">
    <location>
        <begin position="10"/>
        <end position="169"/>
    </location>
</feature>
<organism evidence="3 4">
    <name type="scientific">Halococcus hamelinensis 100A6</name>
    <dbReference type="NCBI Taxonomy" id="1132509"/>
    <lineage>
        <taxon>Archaea</taxon>
        <taxon>Methanobacteriati</taxon>
        <taxon>Methanobacteriota</taxon>
        <taxon>Stenosarchaea group</taxon>
        <taxon>Halobacteria</taxon>
        <taxon>Halobacteriales</taxon>
        <taxon>Halococcaceae</taxon>
        <taxon>Halococcus</taxon>
    </lineage>
</organism>
<gene>
    <name evidence="3" type="ORF">C447_05413</name>
</gene>
<feature type="compositionally biased region" description="Basic and acidic residues" evidence="1">
    <location>
        <begin position="1"/>
        <end position="14"/>
    </location>
</feature>
<dbReference type="Proteomes" id="UP000011566">
    <property type="component" value="Unassembled WGS sequence"/>
</dbReference>
<dbReference type="eggNOG" id="arCOG00314">
    <property type="taxonomic scope" value="Archaea"/>
</dbReference>
<dbReference type="GO" id="GO:0016853">
    <property type="term" value="F:isomerase activity"/>
    <property type="evidence" value="ECO:0007669"/>
    <property type="project" value="UniProtKB-KW"/>
</dbReference>
<sequence>MTLEESARDLERGDSAPGFELPGTDGASHALADYHDHDALLVAFTCNHCPYAQAKIEALNGLAESYEEVAVVGINANDAEEYPEDSFDRMQELVEDGTVRYDAYLRDESQEVARAYGAVCTPDPFLFAKRDGGFELAYHGRLDDATGPDEEPSGEHGFEMAGAIESVLTGVPVDQQFQPSRGCSIKWK</sequence>
<dbReference type="EMBL" id="AOMB01000014">
    <property type="protein sequence ID" value="EMA39964.1"/>
    <property type="molecule type" value="Genomic_DNA"/>
</dbReference>
<accession>M0M5R8</accession>
<dbReference type="Pfam" id="PF00578">
    <property type="entry name" value="AhpC-TSA"/>
    <property type="match status" value="1"/>
</dbReference>
<dbReference type="GO" id="GO:0016209">
    <property type="term" value="F:antioxidant activity"/>
    <property type="evidence" value="ECO:0007669"/>
    <property type="project" value="InterPro"/>
</dbReference>
<dbReference type="OrthoDB" id="334137at2157"/>
<dbReference type="GO" id="GO:0016491">
    <property type="term" value="F:oxidoreductase activity"/>
    <property type="evidence" value="ECO:0007669"/>
    <property type="project" value="InterPro"/>
</dbReference>
<proteinExistence type="predicted"/>
<dbReference type="InterPro" id="IPR000866">
    <property type="entry name" value="AhpC/TSA"/>
</dbReference>